<evidence type="ECO:0000256" key="2">
    <source>
        <dbReference type="ARBA" id="ARBA00022448"/>
    </source>
</evidence>
<organism evidence="5 6">
    <name type="scientific">candidate division WOR-1 bacterium RIFOXYB2_FULL_36_35</name>
    <dbReference type="NCBI Taxonomy" id="1802578"/>
    <lineage>
        <taxon>Bacteria</taxon>
        <taxon>Bacillati</taxon>
        <taxon>Saganbacteria</taxon>
    </lineage>
</organism>
<dbReference type="GO" id="GO:1904680">
    <property type="term" value="F:peptide transmembrane transporter activity"/>
    <property type="evidence" value="ECO:0007669"/>
    <property type="project" value="TreeGrafter"/>
</dbReference>
<comment type="similarity">
    <text evidence="1">Belongs to the bacterial solute-binding protein 5 family.</text>
</comment>
<feature type="domain" description="Solute-binding protein family 5" evidence="4">
    <location>
        <begin position="49"/>
        <end position="198"/>
    </location>
</feature>
<reference evidence="5 6" key="1">
    <citation type="journal article" date="2016" name="Nat. Commun.">
        <title>Thousands of microbial genomes shed light on interconnected biogeochemical processes in an aquifer system.</title>
        <authorList>
            <person name="Anantharaman K."/>
            <person name="Brown C.T."/>
            <person name="Hug L.A."/>
            <person name="Sharon I."/>
            <person name="Castelle C.J."/>
            <person name="Probst A.J."/>
            <person name="Thomas B.C."/>
            <person name="Singh A."/>
            <person name="Wilkins M.J."/>
            <person name="Karaoz U."/>
            <person name="Brodie E.L."/>
            <person name="Williams K.H."/>
            <person name="Hubbard S.S."/>
            <person name="Banfield J.F."/>
        </authorList>
    </citation>
    <scope>NUCLEOTIDE SEQUENCE [LARGE SCALE GENOMIC DNA]</scope>
</reference>
<dbReference type="PANTHER" id="PTHR30290:SF9">
    <property type="entry name" value="OLIGOPEPTIDE-BINDING PROTEIN APPA"/>
    <property type="match status" value="1"/>
</dbReference>
<protein>
    <recommendedName>
        <fullName evidence="4">Solute-binding protein family 5 domain-containing protein</fullName>
    </recommendedName>
</protein>
<dbReference type="Pfam" id="PF00496">
    <property type="entry name" value="SBP_bac_5"/>
    <property type="match status" value="1"/>
</dbReference>
<dbReference type="InterPro" id="IPR000914">
    <property type="entry name" value="SBP_5_dom"/>
</dbReference>
<dbReference type="EMBL" id="MEUA01000031">
    <property type="protein sequence ID" value="OGC14755.1"/>
    <property type="molecule type" value="Genomic_DNA"/>
</dbReference>
<sequence length="325" mass="37485">MIFLKKRERNNKMSDYWQVWNFGFKKIFLIIIVFLLSLTLFKTSALATEYDGIWFLGFNVHKDLLSNQKIREIIFQSINRKKISKEIVKSEVMPNSIIPPDMLGSYKSLNLDYDLKTAKETLKSLGFSMNDKRLKNLELLHTDGDITQKIAKAIKKDLSSIGIGIKLVEVKYAEPETWVSELSSGKYHMFLMGYKANPFLSIFIGDTSSKIFHLMDCEKVPLEDKQVLFSSYDDAIKNGFTPDTVNCHPKNTGKTETEALLRPLFYSKGDANFTFYSNINIDNLLDQLAQIDSSMKEEQLKKIQEINKRLSNDLPIIPLFYIEKL</sequence>
<evidence type="ECO:0000256" key="3">
    <source>
        <dbReference type="ARBA" id="ARBA00022729"/>
    </source>
</evidence>
<evidence type="ECO:0000259" key="4">
    <source>
        <dbReference type="Pfam" id="PF00496"/>
    </source>
</evidence>
<accession>A0A1F4S2T2</accession>
<dbReference type="GO" id="GO:0015833">
    <property type="term" value="P:peptide transport"/>
    <property type="evidence" value="ECO:0007669"/>
    <property type="project" value="TreeGrafter"/>
</dbReference>
<dbReference type="AlphaFoldDB" id="A0A1F4S2T2"/>
<comment type="caution">
    <text evidence="5">The sequence shown here is derived from an EMBL/GenBank/DDBJ whole genome shotgun (WGS) entry which is preliminary data.</text>
</comment>
<evidence type="ECO:0000313" key="6">
    <source>
        <dbReference type="Proteomes" id="UP000177905"/>
    </source>
</evidence>
<keyword evidence="3" id="KW-0732">Signal</keyword>
<dbReference type="Gene3D" id="3.10.105.10">
    <property type="entry name" value="Dipeptide-binding Protein, Domain 3"/>
    <property type="match status" value="1"/>
</dbReference>
<dbReference type="SUPFAM" id="SSF57884">
    <property type="entry name" value="Ada DNA repair protein, N-terminal domain (N-Ada 10)"/>
    <property type="match status" value="1"/>
</dbReference>
<evidence type="ECO:0000313" key="5">
    <source>
        <dbReference type="EMBL" id="OGC14755.1"/>
    </source>
</evidence>
<name>A0A1F4S2T2_UNCSA</name>
<gene>
    <name evidence="5" type="ORF">A2290_08675</name>
</gene>
<keyword evidence="2" id="KW-0813">Transport</keyword>
<dbReference type="Gene3D" id="3.40.10.10">
    <property type="entry name" value="DNA Methylphosphotriester Repair Domain"/>
    <property type="match status" value="1"/>
</dbReference>
<dbReference type="SUPFAM" id="SSF53850">
    <property type="entry name" value="Periplasmic binding protein-like II"/>
    <property type="match status" value="1"/>
</dbReference>
<evidence type="ECO:0000256" key="1">
    <source>
        <dbReference type="ARBA" id="ARBA00005695"/>
    </source>
</evidence>
<dbReference type="InterPro" id="IPR039424">
    <property type="entry name" value="SBP_5"/>
</dbReference>
<dbReference type="Proteomes" id="UP000177905">
    <property type="component" value="Unassembled WGS sequence"/>
</dbReference>
<dbReference type="PANTHER" id="PTHR30290">
    <property type="entry name" value="PERIPLASMIC BINDING COMPONENT OF ABC TRANSPORTER"/>
    <property type="match status" value="1"/>
</dbReference>
<dbReference type="InterPro" id="IPR035451">
    <property type="entry name" value="Ada-like_dom_sf"/>
</dbReference>
<proteinExistence type="inferred from homology"/>